<evidence type="ECO:0000313" key="7">
    <source>
        <dbReference type="Proteomes" id="UP000185696"/>
    </source>
</evidence>
<evidence type="ECO:0000256" key="2">
    <source>
        <dbReference type="RuleBase" id="RU361163"/>
    </source>
</evidence>
<dbReference type="PANTHER" id="PTHR34002:SF9">
    <property type="entry name" value="XYLOGLUCAN-SPECIFIC ENDO-BETA-1,4-GLUCANASE A"/>
    <property type="match status" value="1"/>
</dbReference>
<sequence>MRRLIHAVLTIGLLAAAVTVATAQPALAAQICEKYGSQPVQNGRYIVQNNVWGASTTQCIDTTSNGFSITQANHNNPTNGAPASYPSIFFGCHYGNCTSGSGLPVQASTSAFTGLRTSVGMTYPGSGTYNASYDLWFDPTPRTDGQNTGAEIMVWLNHQGSIQPIGSRVGSASIAGATWDVWFGNIGWNVVSYVRTSATSSLSYAVNDFYSDAINRGHAQRSWYLTSIQAGFEPWIGGTGLAVNSFSVTSGGGNPDPDPDPTGACRVNYRPTSWQNGFTAEVTVANTGTAQVNGWALNWTFASGQQVTSEWNADITQNGTAVTARNLGHNAAIPPGGSQSFGFQGTHSGSNTTPSTFSLNGTACTTG</sequence>
<dbReference type="InterPro" id="IPR013320">
    <property type="entry name" value="ConA-like_dom_sf"/>
</dbReference>
<evidence type="ECO:0000313" key="6">
    <source>
        <dbReference type="EMBL" id="OLF05118.1"/>
    </source>
</evidence>
<dbReference type="InterPro" id="IPR001919">
    <property type="entry name" value="CBD2"/>
</dbReference>
<proteinExistence type="inferred from homology"/>
<dbReference type="Pfam" id="PF01670">
    <property type="entry name" value="Glyco_hydro_12"/>
    <property type="match status" value="1"/>
</dbReference>
<dbReference type="Gene3D" id="2.60.40.290">
    <property type="match status" value="1"/>
</dbReference>
<dbReference type="GO" id="GO:0000272">
    <property type="term" value="P:polysaccharide catabolic process"/>
    <property type="evidence" value="ECO:0007669"/>
    <property type="project" value="UniProtKB-KW"/>
</dbReference>
<feature type="signal peptide" evidence="4">
    <location>
        <begin position="1"/>
        <end position="28"/>
    </location>
</feature>
<feature type="region of interest" description="Disordered" evidence="3">
    <location>
        <begin position="332"/>
        <end position="367"/>
    </location>
</feature>
<evidence type="ECO:0000259" key="5">
    <source>
        <dbReference type="PROSITE" id="PS51173"/>
    </source>
</evidence>
<keyword evidence="2" id="KW-0624">Polysaccharide degradation</keyword>
<dbReference type="PANTHER" id="PTHR34002">
    <property type="entry name" value="BLR1656 PROTEIN"/>
    <property type="match status" value="1"/>
</dbReference>
<protein>
    <submittedName>
        <fullName evidence="6">Glycosyl hydrolase family 5</fullName>
    </submittedName>
</protein>
<dbReference type="InterPro" id="IPR013319">
    <property type="entry name" value="GH11/12"/>
</dbReference>
<keyword evidence="2 6" id="KW-0378">Hydrolase</keyword>
<dbReference type="SUPFAM" id="SSF49899">
    <property type="entry name" value="Concanavalin A-like lectins/glucanases"/>
    <property type="match status" value="1"/>
</dbReference>
<evidence type="ECO:0000256" key="4">
    <source>
        <dbReference type="SAM" id="SignalP"/>
    </source>
</evidence>
<dbReference type="SUPFAM" id="SSF49384">
    <property type="entry name" value="Carbohydrate-binding domain"/>
    <property type="match status" value="1"/>
</dbReference>
<name>A0A7Z0WDZ0_9PSEU</name>
<comment type="similarity">
    <text evidence="1 2">Belongs to the glycosyl hydrolase 12 (cellulase H) family.</text>
</comment>
<feature type="domain" description="CBM2" evidence="5">
    <location>
        <begin position="258"/>
        <end position="367"/>
    </location>
</feature>
<keyword evidence="2" id="KW-0119">Carbohydrate metabolism</keyword>
<dbReference type="Proteomes" id="UP000185696">
    <property type="component" value="Unassembled WGS sequence"/>
</dbReference>
<feature type="compositionally biased region" description="Polar residues" evidence="3">
    <location>
        <begin position="337"/>
        <end position="367"/>
    </location>
</feature>
<keyword evidence="4" id="KW-0732">Signal</keyword>
<keyword evidence="2" id="KW-0326">Glycosidase</keyword>
<dbReference type="GO" id="GO:0030247">
    <property type="term" value="F:polysaccharide binding"/>
    <property type="evidence" value="ECO:0007669"/>
    <property type="project" value="UniProtKB-UniRule"/>
</dbReference>
<evidence type="ECO:0000256" key="3">
    <source>
        <dbReference type="SAM" id="MobiDB-lite"/>
    </source>
</evidence>
<feature type="chain" id="PRO_5031134597" evidence="4">
    <location>
        <begin position="29"/>
        <end position="367"/>
    </location>
</feature>
<dbReference type="SMART" id="SM00637">
    <property type="entry name" value="CBD_II"/>
    <property type="match status" value="1"/>
</dbReference>
<dbReference type="RefSeq" id="WP_075137875.1">
    <property type="nucleotide sequence ID" value="NZ_MSIF01000033.1"/>
</dbReference>
<dbReference type="InterPro" id="IPR012291">
    <property type="entry name" value="CBM2_carb-bd_dom_sf"/>
</dbReference>
<dbReference type="OrthoDB" id="2557744at2"/>
<dbReference type="Pfam" id="PF00553">
    <property type="entry name" value="CBM_2"/>
    <property type="match status" value="1"/>
</dbReference>
<dbReference type="GO" id="GO:0008810">
    <property type="term" value="F:cellulase activity"/>
    <property type="evidence" value="ECO:0007669"/>
    <property type="project" value="InterPro"/>
</dbReference>
<dbReference type="EMBL" id="MSIF01000033">
    <property type="protein sequence ID" value="OLF05118.1"/>
    <property type="molecule type" value="Genomic_DNA"/>
</dbReference>
<organism evidence="6 7">
    <name type="scientific">Actinophytocola xinjiangensis</name>
    <dbReference type="NCBI Taxonomy" id="485602"/>
    <lineage>
        <taxon>Bacteria</taxon>
        <taxon>Bacillati</taxon>
        <taxon>Actinomycetota</taxon>
        <taxon>Actinomycetes</taxon>
        <taxon>Pseudonocardiales</taxon>
        <taxon>Pseudonocardiaceae</taxon>
    </lineage>
</organism>
<dbReference type="Gene3D" id="2.60.120.180">
    <property type="match status" value="1"/>
</dbReference>
<evidence type="ECO:0000256" key="1">
    <source>
        <dbReference type="ARBA" id="ARBA00005519"/>
    </source>
</evidence>
<accession>A0A7Z0WDZ0</accession>
<dbReference type="PROSITE" id="PS51173">
    <property type="entry name" value="CBM2"/>
    <property type="match status" value="1"/>
</dbReference>
<keyword evidence="7" id="KW-1185">Reference proteome</keyword>
<reference evidence="6 7" key="1">
    <citation type="submission" date="2016-12" db="EMBL/GenBank/DDBJ databases">
        <title>The draft genome sequence of Actinophytocola xinjiangensis.</title>
        <authorList>
            <person name="Wang W."/>
            <person name="Yuan L."/>
        </authorList>
    </citation>
    <scope>NUCLEOTIDE SEQUENCE [LARGE SCALE GENOMIC DNA]</scope>
    <source>
        <strain evidence="6 7">CGMCC 4.4663</strain>
    </source>
</reference>
<gene>
    <name evidence="6" type="ORF">BLA60_37710</name>
</gene>
<dbReference type="AlphaFoldDB" id="A0A7Z0WDZ0"/>
<dbReference type="InterPro" id="IPR002594">
    <property type="entry name" value="GH12"/>
</dbReference>
<dbReference type="InterPro" id="IPR008965">
    <property type="entry name" value="CBM2/CBM3_carb-bd_dom_sf"/>
</dbReference>
<comment type="caution">
    <text evidence="6">The sequence shown here is derived from an EMBL/GenBank/DDBJ whole genome shotgun (WGS) entry which is preliminary data.</text>
</comment>